<evidence type="ECO:0000313" key="3">
    <source>
        <dbReference type="Proteomes" id="UP000594262"/>
    </source>
</evidence>
<dbReference type="AlphaFoldDB" id="A0A7M5XE66"/>
<dbReference type="Proteomes" id="UP000594262">
    <property type="component" value="Unplaced"/>
</dbReference>
<proteinExistence type="predicted"/>
<dbReference type="EnsemblMetazoa" id="CLYHEMT021519.1">
    <property type="protein sequence ID" value="CLYHEMP021519.1"/>
    <property type="gene ID" value="CLYHEMG021519"/>
</dbReference>
<protein>
    <submittedName>
        <fullName evidence="2">Uncharacterized protein</fullName>
    </submittedName>
</protein>
<keyword evidence="1" id="KW-0732">Signal</keyword>
<evidence type="ECO:0000256" key="1">
    <source>
        <dbReference type="SAM" id="SignalP"/>
    </source>
</evidence>
<keyword evidence="3" id="KW-1185">Reference proteome</keyword>
<sequence>MVNQIIVLYVLSLTSLLCESRHLHDVATNDPESFSSTVSAIRDGCSKQSCQMECDGQGRLCESIATNISEKMVCLKNRMQCVSRCANKDLRKTLKKIADKAEKKTIRRLGNSHVYTIEEDIEFFQ</sequence>
<feature type="signal peptide" evidence="1">
    <location>
        <begin position="1"/>
        <end position="20"/>
    </location>
</feature>
<organism evidence="2 3">
    <name type="scientific">Clytia hemisphaerica</name>
    <dbReference type="NCBI Taxonomy" id="252671"/>
    <lineage>
        <taxon>Eukaryota</taxon>
        <taxon>Metazoa</taxon>
        <taxon>Cnidaria</taxon>
        <taxon>Hydrozoa</taxon>
        <taxon>Hydroidolina</taxon>
        <taxon>Leptothecata</taxon>
        <taxon>Obeliida</taxon>
        <taxon>Clytiidae</taxon>
        <taxon>Clytia</taxon>
    </lineage>
</organism>
<accession>A0A7M5XE66</accession>
<name>A0A7M5XE66_9CNID</name>
<feature type="chain" id="PRO_5029771896" evidence="1">
    <location>
        <begin position="21"/>
        <end position="125"/>
    </location>
</feature>
<evidence type="ECO:0000313" key="2">
    <source>
        <dbReference type="EnsemblMetazoa" id="CLYHEMP021519.1"/>
    </source>
</evidence>
<reference evidence="2" key="1">
    <citation type="submission" date="2021-01" db="UniProtKB">
        <authorList>
            <consortium name="EnsemblMetazoa"/>
        </authorList>
    </citation>
    <scope>IDENTIFICATION</scope>
</reference>